<keyword evidence="5 13" id="KW-0444">Lipid biosynthesis</keyword>
<evidence type="ECO:0000256" key="5">
    <source>
        <dbReference type="ARBA" id="ARBA00022516"/>
    </source>
</evidence>
<dbReference type="KEGG" id="tut:107368141"/>
<evidence type="ECO:0000256" key="11">
    <source>
        <dbReference type="ARBA" id="ARBA00023160"/>
    </source>
</evidence>
<keyword evidence="6 13" id="KW-0812">Transmembrane</keyword>
<evidence type="ECO:0000256" key="7">
    <source>
        <dbReference type="ARBA" id="ARBA00022832"/>
    </source>
</evidence>
<evidence type="ECO:0000256" key="1">
    <source>
        <dbReference type="ARBA" id="ARBA00004141"/>
    </source>
</evidence>
<gene>
    <name evidence="14" type="primary">107368141</name>
</gene>
<dbReference type="GO" id="GO:0030497">
    <property type="term" value="P:fatty acid elongation"/>
    <property type="evidence" value="ECO:0007669"/>
    <property type="project" value="TreeGrafter"/>
</dbReference>
<comment type="caution">
    <text evidence="13">Lacks conserved residue(s) required for the propagation of feature annotation.</text>
</comment>
<proteinExistence type="inferred from homology"/>
<feature type="transmembrane region" description="Helical" evidence="13">
    <location>
        <begin position="102"/>
        <end position="121"/>
    </location>
</feature>
<organism evidence="14 15">
    <name type="scientific">Tetranychus urticae</name>
    <name type="common">Two-spotted spider mite</name>
    <dbReference type="NCBI Taxonomy" id="32264"/>
    <lineage>
        <taxon>Eukaryota</taxon>
        <taxon>Metazoa</taxon>
        <taxon>Ecdysozoa</taxon>
        <taxon>Arthropoda</taxon>
        <taxon>Chelicerata</taxon>
        <taxon>Arachnida</taxon>
        <taxon>Acari</taxon>
        <taxon>Acariformes</taxon>
        <taxon>Trombidiformes</taxon>
        <taxon>Prostigmata</taxon>
        <taxon>Eleutherengona</taxon>
        <taxon>Raphignathae</taxon>
        <taxon>Tetranychoidea</taxon>
        <taxon>Tetranychidae</taxon>
        <taxon>Tetranychus</taxon>
    </lineage>
</organism>
<evidence type="ECO:0000256" key="3">
    <source>
        <dbReference type="ARBA" id="ARBA00007811"/>
    </source>
</evidence>
<dbReference type="InterPro" id="IPR007482">
    <property type="entry name" value="Tyr_Pase-like_PTPLA"/>
</dbReference>
<keyword evidence="9 13" id="KW-0443">Lipid metabolism</keyword>
<comment type="function">
    <text evidence="13">Catalyzes the third of the four reactions of the long-chain fatty acids elongation cycle. This endoplasmic reticulum-bound enzymatic process, allows the addition of two carbons to the chain of long- and very long-chain fatty acids/VLCFAs per cycle. This enzyme catalyzes the dehydration of the 3-hydroxyacyl-CoA intermediate into trans-2,3-enoyl-CoA, within each cycle of fatty acid elongation. Thereby, it participates to the production of VLCFAs of different chain lengths that are involved in multiple biological processes as precursors of membrane lipids and lipid mediators.</text>
</comment>
<keyword evidence="11 13" id="KW-0275">Fatty acid biosynthesis</keyword>
<evidence type="ECO:0000256" key="8">
    <source>
        <dbReference type="ARBA" id="ARBA00022989"/>
    </source>
</evidence>
<dbReference type="STRING" id="32264.T1KXE2"/>
<comment type="subcellular location">
    <subcellularLocation>
        <location evidence="13">Endoplasmic reticulum membrane</location>
        <topology evidence="13">Multi-pass membrane protein</topology>
    </subcellularLocation>
    <subcellularLocation>
        <location evidence="1">Membrane</location>
        <topology evidence="1">Multi-pass membrane protein</topology>
    </subcellularLocation>
</comment>
<keyword evidence="15" id="KW-1185">Reference proteome</keyword>
<evidence type="ECO:0000256" key="13">
    <source>
        <dbReference type="RuleBase" id="RU363109"/>
    </source>
</evidence>
<evidence type="ECO:0000256" key="4">
    <source>
        <dbReference type="ARBA" id="ARBA00013122"/>
    </source>
</evidence>
<feature type="transmembrane region" description="Helical" evidence="13">
    <location>
        <begin position="7"/>
        <end position="28"/>
    </location>
</feature>
<dbReference type="PANTHER" id="PTHR11035">
    <property type="entry name" value="VERY-LONG-CHAIN (3R)-3-HYDROXYACYL-COA DEHYDRATASE"/>
    <property type="match status" value="1"/>
</dbReference>
<keyword evidence="12 13" id="KW-0456">Lyase</keyword>
<evidence type="ECO:0000256" key="2">
    <source>
        <dbReference type="ARBA" id="ARBA00005194"/>
    </source>
</evidence>
<dbReference type="GO" id="GO:0042761">
    <property type="term" value="P:very long-chain fatty acid biosynthetic process"/>
    <property type="evidence" value="ECO:0007669"/>
    <property type="project" value="TreeGrafter"/>
</dbReference>
<comment type="pathway">
    <text evidence="2 13">Lipid metabolism; fatty acid biosynthesis.</text>
</comment>
<dbReference type="UniPathway" id="UPA00094"/>
<dbReference type="GO" id="GO:0102158">
    <property type="term" value="F:very-long-chain (3R)-3-hydroxyacyl-CoA dehydratase activity"/>
    <property type="evidence" value="ECO:0007669"/>
    <property type="project" value="UniProtKB-EC"/>
</dbReference>
<evidence type="ECO:0000256" key="9">
    <source>
        <dbReference type="ARBA" id="ARBA00023098"/>
    </source>
</evidence>
<evidence type="ECO:0000256" key="10">
    <source>
        <dbReference type="ARBA" id="ARBA00023136"/>
    </source>
</evidence>
<dbReference type="PANTHER" id="PTHR11035:SF35">
    <property type="entry name" value="VERY-LONG-CHAIN (3R)-3-HYDROXYACYL-COA DEHYDRATASE"/>
    <property type="match status" value="1"/>
</dbReference>
<dbReference type="AlphaFoldDB" id="T1KXE2"/>
<dbReference type="OrthoDB" id="2157530at2759"/>
<dbReference type="eggNOG" id="KOG3187">
    <property type="taxonomic scope" value="Eukaryota"/>
</dbReference>
<dbReference type="EC" id="4.2.1.134" evidence="4 13"/>
<accession>T1KXE2</accession>
<keyword evidence="8 13" id="KW-1133">Transmembrane helix</keyword>
<comment type="catalytic activity">
    <reaction evidence="13">
        <text>a very-long-chain (3R)-3-hydroxyacyl-CoA = a very-long-chain (2E)-enoyl-CoA + H2O</text>
        <dbReference type="Rhea" id="RHEA:45812"/>
        <dbReference type="ChEBI" id="CHEBI:15377"/>
        <dbReference type="ChEBI" id="CHEBI:83728"/>
        <dbReference type="ChEBI" id="CHEBI:85440"/>
        <dbReference type="EC" id="4.2.1.134"/>
    </reaction>
</comment>
<comment type="similarity">
    <text evidence="3 13">Belongs to the very long-chain fatty acids dehydratase HACD family.</text>
</comment>
<dbReference type="GO" id="GO:0005789">
    <property type="term" value="C:endoplasmic reticulum membrane"/>
    <property type="evidence" value="ECO:0007669"/>
    <property type="project" value="UniProtKB-SubCell"/>
</dbReference>
<protein>
    <recommendedName>
        <fullName evidence="4 13">Very-long-chain (3R)-3-hydroxyacyl-CoA dehydratase</fullName>
        <ecNumber evidence="4 13">4.2.1.134</ecNumber>
    </recommendedName>
</protein>
<feature type="transmembrane region" description="Helical" evidence="13">
    <location>
        <begin position="190"/>
        <end position="208"/>
    </location>
</feature>
<evidence type="ECO:0000256" key="12">
    <source>
        <dbReference type="ARBA" id="ARBA00023239"/>
    </source>
</evidence>
<reference evidence="14" key="2">
    <citation type="submission" date="2015-06" db="UniProtKB">
        <authorList>
            <consortium name="EnsemblMetazoa"/>
        </authorList>
    </citation>
    <scope>IDENTIFICATION</scope>
</reference>
<feature type="transmembrane region" description="Helical" evidence="13">
    <location>
        <begin position="62"/>
        <end position="81"/>
    </location>
</feature>
<dbReference type="GO" id="GO:0030148">
    <property type="term" value="P:sphingolipid biosynthetic process"/>
    <property type="evidence" value="ECO:0007669"/>
    <property type="project" value="TreeGrafter"/>
</dbReference>
<evidence type="ECO:0000313" key="14">
    <source>
        <dbReference type="EnsemblMetazoa" id="tetur25g02079.1"/>
    </source>
</evidence>
<reference evidence="15" key="1">
    <citation type="submission" date="2011-08" db="EMBL/GenBank/DDBJ databases">
        <authorList>
            <person name="Rombauts S."/>
        </authorList>
    </citation>
    <scope>NUCLEOTIDE SEQUENCE</scope>
    <source>
        <strain evidence="15">London</strain>
    </source>
</reference>
<keyword evidence="7 13" id="KW-0276">Fatty acid metabolism</keyword>
<dbReference type="EMBL" id="CAEY01000676">
    <property type="status" value="NOT_ANNOTATED_CDS"/>
    <property type="molecule type" value="Genomic_DNA"/>
</dbReference>
<keyword evidence="10 13" id="KW-0472">Membrane</keyword>
<dbReference type="Pfam" id="PF04387">
    <property type="entry name" value="PTPLA"/>
    <property type="match status" value="1"/>
</dbReference>
<sequence length="216" mass="24707">MANSSRLYLTAYNLVQFIGFSSVTYYLLHALLFDSNIISAKQIYQAISPRFTFFQTLQFIEVLHVLIGLTGGSPLISFVQIGGRNLILHILINDIAAVQSKWFVPWLILAWSSIECFRYPFYISSLLNYKIKLITFLRYTAWYPIYPAGIILEALTIKSSLESLEASGKYSVSLPNSANFSFHLPTLLQLYLKLLIWPTSFLLLSHMYKQSKNALK</sequence>
<evidence type="ECO:0000256" key="6">
    <source>
        <dbReference type="ARBA" id="ARBA00022692"/>
    </source>
</evidence>
<evidence type="ECO:0000313" key="15">
    <source>
        <dbReference type="Proteomes" id="UP000015104"/>
    </source>
</evidence>
<keyword evidence="13" id="KW-0256">Endoplasmic reticulum</keyword>
<dbReference type="EnsemblMetazoa" id="tetur25g02079.1">
    <property type="protein sequence ID" value="tetur25g02079.1"/>
    <property type="gene ID" value="tetur25g02079"/>
</dbReference>
<name>T1KXE2_TETUR</name>
<dbReference type="HOGENOM" id="CLU_034302_3_0_1"/>
<dbReference type="Proteomes" id="UP000015104">
    <property type="component" value="Unassembled WGS sequence"/>
</dbReference>